<keyword evidence="2" id="KW-1185">Reference proteome</keyword>
<dbReference type="Proteomes" id="UP000265703">
    <property type="component" value="Unassembled WGS sequence"/>
</dbReference>
<dbReference type="Gene3D" id="3.80.10.10">
    <property type="entry name" value="Ribonuclease Inhibitor"/>
    <property type="match status" value="1"/>
</dbReference>
<dbReference type="SUPFAM" id="SSF52047">
    <property type="entry name" value="RNI-like"/>
    <property type="match status" value="1"/>
</dbReference>
<dbReference type="InterPro" id="IPR032675">
    <property type="entry name" value="LRR_dom_sf"/>
</dbReference>
<comment type="caution">
    <text evidence="1">The sequence shown here is derived from an EMBL/GenBank/DDBJ whole genome shotgun (WGS) entry which is preliminary data.</text>
</comment>
<dbReference type="AlphaFoldDB" id="A0A397TIX4"/>
<gene>
    <name evidence="1" type="ORF">C1645_813478</name>
</gene>
<evidence type="ECO:0000313" key="2">
    <source>
        <dbReference type="Proteomes" id="UP000265703"/>
    </source>
</evidence>
<proteinExistence type="predicted"/>
<accession>A0A397TIX4</accession>
<dbReference type="OrthoDB" id="2373352at2759"/>
<organism evidence="1 2">
    <name type="scientific">Glomus cerebriforme</name>
    <dbReference type="NCBI Taxonomy" id="658196"/>
    <lineage>
        <taxon>Eukaryota</taxon>
        <taxon>Fungi</taxon>
        <taxon>Fungi incertae sedis</taxon>
        <taxon>Mucoromycota</taxon>
        <taxon>Glomeromycotina</taxon>
        <taxon>Glomeromycetes</taxon>
        <taxon>Glomerales</taxon>
        <taxon>Glomeraceae</taxon>
        <taxon>Glomus</taxon>
    </lineage>
</organism>
<name>A0A397TIX4_9GLOM</name>
<evidence type="ECO:0000313" key="1">
    <source>
        <dbReference type="EMBL" id="RIA97938.1"/>
    </source>
</evidence>
<reference evidence="1 2" key="1">
    <citation type="submission" date="2018-06" db="EMBL/GenBank/DDBJ databases">
        <title>Comparative genomics reveals the genomic features of Rhizophagus irregularis, R. cerebriforme, R. diaphanum and Gigaspora rosea, and their symbiotic lifestyle signature.</title>
        <authorList>
            <person name="Morin E."/>
            <person name="San Clemente H."/>
            <person name="Chen E.C.H."/>
            <person name="De La Providencia I."/>
            <person name="Hainaut M."/>
            <person name="Kuo A."/>
            <person name="Kohler A."/>
            <person name="Murat C."/>
            <person name="Tang N."/>
            <person name="Roy S."/>
            <person name="Loubradou J."/>
            <person name="Henrissat B."/>
            <person name="Grigoriev I.V."/>
            <person name="Corradi N."/>
            <person name="Roux C."/>
            <person name="Martin F.M."/>
        </authorList>
    </citation>
    <scope>NUCLEOTIDE SEQUENCE [LARGE SCALE GENOMIC DNA]</scope>
    <source>
        <strain evidence="1 2">DAOM 227022</strain>
    </source>
</reference>
<sequence length="498" mass="58506">MTNLPNECIQNILQYVNNNDYKTFHSTILINRQWCKNSIKFLWQQPFNIPENFKYRYKLISIFFYFFDVNQNNLLYHNSSTIISPSFNYPCFLKNLHSDNLAKIVLEWIKNHYSTQKKHYNNRPKLYQQKPFTSYRIKIKLLKKIFKTNLSNSSFDTKLLKEQFFLIIQQILNVIVERCSKIESLYIGNNYSGLSDFNFVEYYMENYLLNHDTSKCFNNLTTFNCHQPNIDPTTFLRFSNYVHNITSLSVTISNNNIFDDSKLKELVQLIDSQQNLLSLSIRNEYNADMSLVFEAISRKSYSLQKLELISHRNLKNDEAKYLSNCINLIELSLNGIRICEELDPLLIYSKFLNLKDLRFTKTYQSSSIEVSPFISMITNNGSLLNYLHLDIDLRINSNLLKTISKFCLNLCNFIISIHEGEMLNLLYPIFENCKKLTLISINDVNIDGLTEDILSDFINHISINLTCLILNDITFTLKGSDDNYSLFNLLLGTFLRHI</sequence>
<dbReference type="EMBL" id="QKYT01000023">
    <property type="protein sequence ID" value="RIA97938.1"/>
    <property type="molecule type" value="Genomic_DNA"/>
</dbReference>
<protein>
    <recommendedName>
        <fullName evidence="3">F-box domain-containing protein</fullName>
    </recommendedName>
</protein>
<evidence type="ECO:0008006" key="3">
    <source>
        <dbReference type="Google" id="ProtNLM"/>
    </source>
</evidence>